<evidence type="ECO:0000259" key="1">
    <source>
        <dbReference type="Pfam" id="PF05050"/>
    </source>
</evidence>
<dbReference type="InterPro" id="IPR053202">
    <property type="entry name" value="EGF_Rcpt_Signaling_Reg"/>
</dbReference>
<dbReference type="PANTHER" id="PTHR34009">
    <property type="entry name" value="PROTEIN STAR"/>
    <property type="match status" value="1"/>
</dbReference>
<comment type="caution">
    <text evidence="2">The sequence shown here is derived from an EMBL/GenBank/DDBJ whole genome shotgun (WGS) entry which is preliminary data.</text>
</comment>
<gene>
    <name evidence="2" type="ORF">LSH36_2117g00001</name>
</gene>
<dbReference type="GO" id="GO:0005794">
    <property type="term" value="C:Golgi apparatus"/>
    <property type="evidence" value="ECO:0007669"/>
    <property type="project" value="TreeGrafter"/>
</dbReference>
<proteinExistence type="predicted"/>
<dbReference type="PANTHER" id="PTHR34009:SF2">
    <property type="entry name" value="PROTEIN STAR"/>
    <property type="match status" value="1"/>
</dbReference>
<keyword evidence="3" id="KW-1185">Reference proteome</keyword>
<reference evidence="2" key="1">
    <citation type="journal article" date="2023" name="Mol. Biol. Evol.">
        <title>Third-Generation Sequencing Reveals the Adaptive Role of the Epigenome in Three Deep-Sea Polychaetes.</title>
        <authorList>
            <person name="Perez M."/>
            <person name="Aroh O."/>
            <person name="Sun Y."/>
            <person name="Lan Y."/>
            <person name="Juniper S.K."/>
            <person name="Young C.R."/>
            <person name="Angers B."/>
            <person name="Qian P.Y."/>
        </authorList>
    </citation>
    <scope>NUCLEOTIDE SEQUENCE</scope>
    <source>
        <strain evidence="2">P08H-3</strain>
    </source>
</reference>
<evidence type="ECO:0000313" key="3">
    <source>
        <dbReference type="Proteomes" id="UP001208570"/>
    </source>
</evidence>
<sequence length="286" mass="32596">MDSEARMTGTGGILNNVTMATGMKMRNPVVLICLKPLLYLEKLDKQYGIDATPNKLDTWIVPNVPDHLRNANEGDPELIRHIREFWIIPPFKDPISLQMHNNFFPVPGGDFSQSGQPTVVNKLLSNKMKGFYVECGTDYSSNETSSLYAECLPQPNKKSYHVELHQIWTAGALTDLIPDEQREVFSYGRKPLEIQCFPLYSILSALEIKKVDYFSLDIEGPEVEVLQNIPLNERIIDVLSVEKRIMNNPNGTAKKIDDIIRVLKPYGYHMERIVQMDIFVSRLPTN</sequence>
<organism evidence="2 3">
    <name type="scientific">Paralvinella palmiformis</name>
    <dbReference type="NCBI Taxonomy" id="53620"/>
    <lineage>
        <taxon>Eukaryota</taxon>
        <taxon>Metazoa</taxon>
        <taxon>Spiralia</taxon>
        <taxon>Lophotrochozoa</taxon>
        <taxon>Annelida</taxon>
        <taxon>Polychaeta</taxon>
        <taxon>Sedentaria</taxon>
        <taxon>Canalipalpata</taxon>
        <taxon>Terebellida</taxon>
        <taxon>Terebelliformia</taxon>
        <taxon>Alvinellidae</taxon>
        <taxon>Paralvinella</taxon>
    </lineage>
</organism>
<dbReference type="GO" id="GO:0016197">
    <property type="term" value="P:endosomal transport"/>
    <property type="evidence" value="ECO:0007669"/>
    <property type="project" value="TreeGrafter"/>
</dbReference>
<protein>
    <recommendedName>
        <fullName evidence="1">Methyltransferase FkbM domain-containing protein</fullName>
    </recommendedName>
</protein>
<dbReference type="EMBL" id="JAODUP010002112">
    <property type="protein sequence ID" value="KAK2139024.1"/>
    <property type="molecule type" value="Genomic_DNA"/>
</dbReference>
<dbReference type="InterPro" id="IPR006342">
    <property type="entry name" value="FkbM_mtfrase"/>
</dbReference>
<dbReference type="GO" id="GO:0005886">
    <property type="term" value="C:plasma membrane"/>
    <property type="evidence" value="ECO:0007669"/>
    <property type="project" value="TreeGrafter"/>
</dbReference>
<name>A0AAD9IQW0_9ANNE</name>
<feature type="domain" description="Methyltransferase FkbM" evidence="1">
    <location>
        <begin position="163"/>
        <end position="269"/>
    </location>
</feature>
<dbReference type="Pfam" id="PF05050">
    <property type="entry name" value="Methyltransf_21"/>
    <property type="match status" value="1"/>
</dbReference>
<dbReference type="Proteomes" id="UP001208570">
    <property type="component" value="Unassembled WGS sequence"/>
</dbReference>
<dbReference type="GO" id="GO:0005789">
    <property type="term" value="C:endoplasmic reticulum membrane"/>
    <property type="evidence" value="ECO:0007669"/>
    <property type="project" value="TreeGrafter"/>
</dbReference>
<dbReference type="GO" id="GO:0031902">
    <property type="term" value="C:late endosome membrane"/>
    <property type="evidence" value="ECO:0007669"/>
    <property type="project" value="TreeGrafter"/>
</dbReference>
<evidence type="ECO:0000313" key="2">
    <source>
        <dbReference type="EMBL" id="KAK2139024.1"/>
    </source>
</evidence>
<accession>A0AAD9IQW0</accession>
<dbReference type="GO" id="GO:0006888">
    <property type="term" value="P:endoplasmic reticulum to Golgi vesicle-mediated transport"/>
    <property type="evidence" value="ECO:0007669"/>
    <property type="project" value="TreeGrafter"/>
</dbReference>
<dbReference type="AlphaFoldDB" id="A0AAD9IQW0"/>